<feature type="compositionally biased region" description="Low complexity" evidence="1">
    <location>
        <begin position="328"/>
        <end position="344"/>
    </location>
</feature>
<organism evidence="3 4">
    <name type="scientific">Malassezia japonica</name>
    <dbReference type="NCBI Taxonomy" id="223818"/>
    <lineage>
        <taxon>Eukaryota</taxon>
        <taxon>Fungi</taxon>
        <taxon>Dikarya</taxon>
        <taxon>Basidiomycota</taxon>
        <taxon>Ustilaginomycotina</taxon>
        <taxon>Malasseziomycetes</taxon>
        <taxon>Malasseziales</taxon>
        <taxon>Malasseziaceae</taxon>
        <taxon>Malassezia</taxon>
    </lineage>
</organism>
<dbReference type="GeneID" id="85225251"/>
<feature type="compositionally biased region" description="Basic and acidic residues" evidence="1">
    <location>
        <begin position="483"/>
        <end position="493"/>
    </location>
</feature>
<dbReference type="GO" id="GO:0032012">
    <property type="term" value="P:regulation of ARF protein signal transduction"/>
    <property type="evidence" value="ECO:0007669"/>
    <property type="project" value="InterPro"/>
</dbReference>
<sequence length="1200" mass="128472">MNAAGEDPRGRLGATPPGVRAGSPETLRSTSGSGSARTDAIAKLRRAASQREIRRISPRSVRVHKVDAAPQVVQLQPPMLAAPVMHDIDGSVYSEGSEPRTTPWLTPSPSGDVQRSVSSDQLTTPHPGESSPLPSLDQLRRKILQERKTTGLSRSASASATSRVARAYTMQKLMGATTPVPYNDMFAFVRSVNEARSAQLGDTSQTSAGDVSIESDTSDATQEEEATPPRDPKRATLMRSVSAREVARKQMFQKIVRREGNGDARKGTAPSTPTTPSARSKLVPRPAANQPAPHEPSNVQNAYARLRADSDKARPVPEPAARLRSDVTHSAFSDSSSSTQTTDTQEQRARASASLRGPAHAPAENEEVLNMLQGLSSQLDAEAREARARRTRKGAGYLARAVSAGSAAAPSAKPGTEALQALGKVQPSTPIARTGTMPSRPAPMGLGIEQVDGVARDTPLLSPLPADAVLGSSPRPDNSPRTALERTPTHAEKPLPAPPTEAPRRVPALTVPHLAIGAYSTPDSPAMGTWHGMLHGAALHEPNKPRIELHDPVPSASPLDDMHKLEAPLLLSPRTPSHRSGRSVSGGGRSSPMLVPSPRSASAPHSSDAPPLADPPKKEGRGARLLGSLRRKTSRTRLADKGRAATIARTPDARTTPEPVRSGIVCLQGDESASIAARTVVLPTSTIALARLCTELSLSSTAVLARFPAEVPYGMALDPPRRLLRLMPVLQSAGEAYVKLRYLYIFSDTLVLAKPMNVPTSPEELSAYMLRQLHSTPDLGDGYVPLAILPLRHTRLVPGAVVRSAATDADRVVALRHLDALQAHLGAALPALLRELRRPVDVESQARLMYLLPELSRTSLSHFLYEPAHRPLLEAYVAQHRLGGLSLEAALRVLLLDLRFPTALNDFEVMLLAFAAHWLRSNRADLPPTFTLELATDVTFALLALNDALHGDANTPGLFARRNPNLLLDQFVQAIREQDAHHALSDRELRELFMAIKTCPLAQAAASDAPRRIVFHAAALAEGLVTGVPSAPISVALDAPDADLRIKLQGKDLYFDPPVLTFAHAATAEFTVCSTAPGEHDLVFVRLGANAPLYPPTSTARGPWQALPRSLPLSSEAHTARPALALQHCPPDTGPTLLQLYLADSQTAHFLARLLRERLAAIDAADNASSMHNAVHTLAEHVLHTALFGEGDRSEGMRRT</sequence>
<dbReference type="InterPro" id="IPR000904">
    <property type="entry name" value="Sec7_dom"/>
</dbReference>
<feature type="compositionally biased region" description="Basic and acidic residues" evidence="1">
    <location>
        <begin position="256"/>
        <end position="266"/>
    </location>
</feature>
<evidence type="ECO:0000259" key="2">
    <source>
        <dbReference type="SMART" id="SM00222"/>
    </source>
</evidence>
<feature type="compositionally biased region" description="Basic and acidic residues" evidence="1">
    <location>
        <begin position="1"/>
        <end position="10"/>
    </location>
</feature>
<feature type="compositionally biased region" description="Polar residues" evidence="1">
    <location>
        <begin position="26"/>
        <end position="36"/>
    </location>
</feature>
<feature type="domain" description="SEC7" evidence="2">
    <location>
        <begin position="812"/>
        <end position="1001"/>
    </location>
</feature>
<name>A0AAF0JF60_9BASI</name>
<evidence type="ECO:0000313" key="4">
    <source>
        <dbReference type="Proteomes" id="UP001217754"/>
    </source>
</evidence>
<dbReference type="EMBL" id="CP119959">
    <property type="protein sequence ID" value="WFD38641.1"/>
    <property type="molecule type" value="Genomic_DNA"/>
</dbReference>
<dbReference type="SUPFAM" id="SSF48425">
    <property type="entry name" value="Sec7 domain"/>
    <property type="match status" value="1"/>
</dbReference>
<feature type="compositionally biased region" description="Low complexity" evidence="1">
    <location>
        <begin position="268"/>
        <end position="278"/>
    </location>
</feature>
<dbReference type="Gene3D" id="1.10.1000.11">
    <property type="entry name" value="Arf Nucleotide-binding Site Opener,domain 2"/>
    <property type="match status" value="1"/>
</dbReference>
<dbReference type="SMART" id="SM00222">
    <property type="entry name" value="Sec7"/>
    <property type="match status" value="1"/>
</dbReference>
<gene>
    <name evidence="3" type="ORF">MJAP1_001602</name>
</gene>
<dbReference type="RefSeq" id="XP_060121538.1">
    <property type="nucleotide sequence ID" value="XM_060265555.1"/>
</dbReference>
<feature type="compositionally biased region" description="Low complexity" evidence="1">
    <location>
        <begin position="596"/>
        <end position="611"/>
    </location>
</feature>
<proteinExistence type="predicted"/>
<dbReference type="Pfam" id="PF01369">
    <property type="entry name" value="Sec7"/>
    <property type="match status" value="1"/>
</dbReference>
<feature type="region of interest" description="Disordered" evidence="1">
    <location>
        <begin position="1"/>
        <end position="65"/>
    </location>
</feature>
<evidence type="ECO:0000256" key="1">
    <source>
        <dbReference type="SAM" id="MobiDB-lite"/>
    </source>
</evidence>
<feature type="region of interest" description="Disordered" evidence="1">
    <location>
        <begin position="198"/>
        <end position="235"/>
    </location>
</feature>
<feature type="compositionally biased region" description="Polar residues" evidence="1">
    <location>
        <begin position="99"/>
        <end position="124"/>
    </location>
</feature>
<feature type="region of interest" description="Disordered" evidence="1">
    <location>
        <begin position="568"/>
        <end position="643"/>
    </location>
</feature>
<evidence type="ECO:0000313" key="3">
    <source>
        <dbReference type="EMBL" id="WFD38641.1"/>
    </source>
</evidence>
<accession>A0AAF0JF60</accession>
<protein>
    <recommendedName>
        <fullName evidence="2">SEC7 domain-containing protein</fullName>
    </recommendedName>
</protein>
<feature type="region of interest" description="Disordered" evidence="1">
    <location>
        <begin position="253"/>
        <end position="362"/>
    </location>
</feature>
<feature type="compositionally biased region" description="Polar residues" evidence="1">
    <location>
        <begin position="198"/>
        <end position="220"/>
    </location>
</feature>
<feature type="compositionally biased region" description="Basic and acidic residues" evidence="1">
    <location>
        <begin position="306"/>
        <end position="327"/>
    </location>
</feature>
<dbReference type="InterPro" id="IPR023394">
    <property type="entry name" value="Sec7_C_sf"/>
</dbReference>
<reference evidence="3" key="1">
    <citation type="submission" date="2023-03" db="EMBL/GenBank/DDBJ databases">
        <title>Mating type loci evolution in Malassezia.</title>
        <authorList>
            <person name="Coelho M.A."/>
        </authorList>
    </citation>
    <scope>NUCLEOTIDE SEQUENCE</scope>
    <source>
        <strain evidence="3">CBS 9431</strain>
    </source>
</reference>
<feature type="region of interest" description="Disordered" evidence="1">
    <location>
        <begin position="458"/>
        <end position="506"/>
    </location>
</feature>
<dbReference type="AlphaFoldDB" id="A0AAF0JF60"/>
<feature type="region of interest" description="Disordered" evidence="1">
    <location>
        <begin position="90"/>
        <end position="138"/>
    </location>
</feature>
<keyword evidence="4" id="KW-1185">Reference proteome</keyword>
<dbReference type="InterPro" id="IPR035999">
    <property type="entry name" value="Sec7_dom_sf"/>
</dbReference>
<dbReference type="Proteomes" id="UP001217754">
    <property type="component" value="Chromosome 2"/>
</dbReference>
<dbReference type="GO" id="GO:0005085">
    <property type="term" value="F:guanyl-nucleotide exchange factor activity"/>
    <property type="evidence" value="ECO:0007669"/>
    <property type="project" value="InterPro"/>
</dbReference>